<feature type="region of interest" description="Disordered" evidence="2">
    <location>
        <begin position="443"/>
        <end position="463"/>
    </location>
</feature>
<feature type="transmembrane region" description="Helical" evidence="3">
    <location>
        <begin position="53"/>
        <end position="75"/>
    </location>
</feature>
<protein>
    <submittedName>
        <fullName evidence="4">Sec1 family domain-containing protein 2</fullName>
    </submittedName>
</protein>
<sequence length="942" mass="103795">MVAVDLIASCQDSIGQVESLREFPFAGSVLFFGLLVFLSILRKVSIGDEIADALVYLDAGTLEAFQFIGAFPLLLELGARAVCSLESTSPLDAVAEWNSSFAHPARKIVVITSRLLSDAHRSPFGKNSKVKRAQLGAILGWVTDWEVGPSPFGKNSKVKRAQFGAISGWVTDWEVGPRTFLNLFQVIAKLCEEPFEPMVNLLQIGHSAYVGSPLGPDAFREYETLLIQDHEELLKKCGKLNKDKDNISYTERDFTSDGDTKWGSGVHYGPSESSPRKKDFSDDDLGQVEARGKRLSVTVCHFPMIFSPISSRTFVLPSEGIIAESYLSNHREDSLSPGLPSISTGKPFDGDEVPPGLTLTAQFLYHLANKMDLKLDIFSLGDTSRAIGKLMMDMSSLYDVGRNKSSAGLLIVDRTIDLLTPCLHGESFLDRMLSSLPRKERTSSCYAAKNPQTPSEHSQATVKRSPLDIKVPFESAFGKEETKSRTSMLSESMMAFVSGWNSAEVDSEVTWLPDYSDEAHDGKVGTLSGSFLSNYAGVRYLEALLDTGAKDGLVLIKKLLMEALQLEKLSSPSKGRQTASISELRSMVQMLCQHELSLVRNRGIIQLALAAEMALQEPQSTRWEAFTSAERILSVTSAETTQSLASEIRDFINTSTSVESHKQGNTMGSTQGLLTFQDILLLTIVGYILAGENFPTSIAGGPFSWEDERSLKDVVVDSILERPSSVKFRFLDGLEKELEAKGRSKDGDRNKDSSEPTSTTTDDFDDQWDNWDDDDDADHQKEEAYGDMQLKLEVRDRVDQLFKFFHSLSSMRLHNQALGEGLAALSRFETDSYSRKGLLYKLILAVLTRFDIPGLEYHSSAVGRLFKSGLGRFGLGQSKPNFGDQSFLIVFVVGGINTLEVREVMKAISESGRPDVELILGGTTLLTPDDMFELMLGSSSFT</sequence>
<dbReference type="InterPro" id="IPR027482">
    <property type="entry name" value="Sec1-like_dom2"/>
</dbReference>
<dbReference type="InterPro" id="IPR036045">
    <property type="entry name" value="Sec1-like_sf"/>
</dbReference>
<feature type="region of interest" description="Disordered" evidence="2">
    <location>
        <begin position="741"/>
        <end position="778"/>
    </location>
</feature>
<keyword evidence="3" id="KW-0472">Membrane</keyword>
<evidence type="ECO:0000256" key="3">
    <source>
        <dbReference type="SAM" id="Phobius"/>
    </source>
</evidence>
<dbReference type="InterPro" id="IPR001619">
    <property type="entry name" value="Sec1-like"/>
</dbReference>
<dbReference type="AlphaFoldDB" id="M8C6M9"/>
<dbReference type="EnsemblPlants" id="EMT10763">
    <property type="protein sequence ID" value="EMT10763"/>
    <property type="gene ID" value="F775_07863"/>
</dbReference>
<keyword evidence="3" id="KW-0812">Transmembrane</keyword>
<dbReference type="Gene3D" id="3.40.50.1910">
    <property type="match status" value="1"/>
</dbReference>
<evidence type="ECO:0000313" key="4">
    <source>
        <dbReference type="EnsemblPlants" id="EMT10763"/>
    </source>
</evidence>
<reference evidence="4" key="1">
    <citation type="submission" date="2015-06" db="UniProtKB">
        <authorList>
            <consortium name="EnsemblPlants"/>
        </authorList>
    </citation>
    <scope>IDENTIFICATION</scope>
</reference>
<dbReference type="GO" id="GO:0016192">
    <property type="term" value="P:vesicle-mediated transport"/>
    <property type="evidence" value="ECO:0007669"/>
    <property type="project" value="InterPro"/>
</dbReference>
<organism evidence="4">
    <name type="scientific">Aegilops tauschii</name>
    <name type="common">Tausch's goatgrass</name>
    <name type="synonym">Aegilops squarrosa</name>
    <dbReference type="NCBI Taxonomy" id="37682"/>
    <lineage>
        <taxon>Eukaryota</taxon>
        <taxon>Viridiplantae</taxon>
        <taxon>Streptophyta</taxon>
        <taxon>Embryophyta</taxon>
        <taxon>Tracheophyta</taxon>
        <taxon>Spermatophyta</taxon>
        <taxon>Magnoliopsida</taxon>
        <taxon>Liliopsida</taxon>
        <taxon>Poales</taxon>
        <taxon>Poaceae</taxon>
        <taxon>BOP clade</taxon>
        <taxon>Pooideae</taxon>
        <taxon>Triticodae</taxon>
        <taxon>Triticeae</taxon>
        <taxon>Triticinae</taxon>
        <taxon>Aegilops</taxon>
    </lineage>
</organism>
<name>M8C6M9_AEGTA</name>
<comment type="similarity">
    <text evidence="1">Belongs to the STXBP/unc-18/SEC1 family.</text>
</comment>
<evidence type="ECO:0000256" key="1">
    <source>
        <dbReference type="ARBA" id="ARBA00009884"/>
    </source>
</evidence>
<dbReference type="PANTHER" id="PTHR11679">
    <property type="entry name" value="VESICLE PROTEIN SORTING-ASSOCIATED"/>
    <property type="match status" value="1"/>
</dbReference>
<feature type="compositionally biased region" description="Polar residues" evidence="2">
    <location>
        <begin position="450"/>
        <end position="462"/>
    </location>
</feature>
<dbReference type="SUPFAM" id="SSF56815">
    <property type="entry name" value="Sec1/munc18-like (SM) proteins"/>
    <property type="match status" value="2"/>
</dbReference>
<feature type="compositionally biased region" description="Basic and acidic residues" evidence="2">
    <location>
        <begin position="741"/>
        <end position="754"/>
    </location>
</feature>
<feature type="region of interest" description="Disordered" evidence="2">
    <location>
        <begin position="260"/>
        <end position="283"/>
    </location>
</feature>
<feature type="compositionally biased region" description="Acidic residues" evidence="2">
    <location>
        <begin position="762"/>
        <end position="777"/>
    </location>
</feature>
<keyword evidence="3" id="KW-1133">Transmembrane helix</keyword>
<accession>M8C6M9</accession>
<proteinExistence type="inferred from homology"/>
<feature type="transmembrane region" description="Helical" evidence="3">
    <location>
        <begin position="23"/>
        <end position="41"/>
    </location>
</feature>
<evidence type="ECO:0000256" key="2">
    <source>
        <dbReference type="SAM" id="MobiDB-lite"/>
    </source>
</evidence>